<dbReference type="AlphaFoldDB" id="A0A642UH34"/>
<feature type="region of interest" description="Disordered" evidence="3">
    <location>
        <begin position="1"/>
        <end position="169"/>
    </location>
</feature>
<evidence type="ECO:0008006" key="6">
    <source>
        <dbReference type="Google" id="ProtNLM"/>
    </source>
</evidence>
<dbReference type="Proteomes" id="UP000449547">
    <property type="component" value="Unassembled WGS sequence"/>
</dbReference>
<comment type="caution">
    <text evidence="4">The sequence shown here is derived from an EMBL/GenBank/DDBJ whole genome shotgun (WGS) entry which is preliminary data.</text>
</comment>
<gene>
    <name evidence="4" type="ORF">DIURU_004596</name>
</gene>
<evidence type="ECO:0000313" key="4">
    <source>
        <dbReference type="EMBL" id="KAA8898752.1"/>
    </source>
</evidence>
<feature type="compositionally biased region" description="Low complexity" evidence="3">
    <location>
        <begin position="100"/>
        <end position="111"/>
    </location>
</feature>
<keyword evidence="5" id="KW-1185">Reference proteome</keyword>
<evidence type="ECO:0000256" key="3">
    <source>
        <dbReference type="SAM" id="MobiDB-lite"/>
    </source>
</evidence>
<evidence type="ECO:0000313" key="5">
    <source>
        <dbReference type="Proteomes" id="UP000449547"/>
    </source>
</evidence>
<accession>A0A642UH34</accession>
<dbReference type="OMA" id="GYINYQY"/>
<organism evidence="4 5">
    <name type="scientific">Diutina rugosa</name>
    <name type="common">Yeast</name>
    <name type="synonym">Candida rugosa</name>
    <dbReference type="NCBI Taxonomy" id="5481"/>
    <lineage>
        <taxon>Eukaryota</taxon>
        <taxon>Fungi</taxon>
        <taxon>Dikarya</taxon>
        <taxon>Ascomycota</taxon>
        <taxon>Saccharomycotina</taxon>
        <taxon>Pichiomycetes</taxon>
        <taxon>Debaryomycetaceae</taxon>
        <taxon>Diutina</taxon>
    </lineage>
</organism>
<evidence type="ECO:0000256" key="1">
    <source>
        <dbReference type="ARBA" id="ARBA00023161"/>
    </source>
</evidence>
<dbReference type="GO" id="GO:0000184">
    <property type="term" value="P:nuclear-transcribed mRNA catabolic process, nonsense-mediated decay"/>
    <property type="evidence" value="ECO:0007669"/>
    <property type="project" value="UniProtKB-KW"/>
</dbReference>
<feature type="compositionally biased region" description="Basic residues" evidence="3">
    <location>
        <begin position="49"/>
        <end position="59"/>
    </location>
</feature>
<sequence length="280" mass="30061">MMAHQVPHQVPVHVEDRRLPNGAKVDFGHGAQTRKTKPKPAVPPDKAKGAKPKGNRNRAKSPSLPNGDKPDYSSFNAKPTANGDKPIANGNGNKSKKKQQQQQQQQNTQSTPMALGDSYAGSSFHSSPEAVALPKPTFKTKSPPPSNLSTAYPAGSAPATASPMYPQRTPYMMNQPVPGHPQPQHVLGQPQPMLGQPQHIPQGQLMPHPPHPIPANVHPGFTYQVNPQGFIVYPPQPGAGPVPGYGGPITTHFQQPIPQVQPTQQQGQRITFADLMGSQK</sequence>
<comment type="similarity">
    <text evidence="2">Belongs to the EDC family.</text>
</comment>
<evidence type="ECO:0000256" key="2">
    <source>
        <dbReference type="ARBA" id="ARBA00061292"/>
    </source>
</evidence>
<keyword evidence="1" id="KW-0866">Nonsense-mediated mRNA decay</keyword>
<dbReference type="OrthoDB" id="4026794at2759"/>
<reference evidence="4 5" key="1">
    <citation type="submission" date="2019-07" db="EMBL/GenBank/DDBJ databases">
        <title>Genome assembly of two rare yeast pathogens: Diutina rugosa and Trichomonascus ciferrii.</title>
        <authorList>
            <person name="Mixao V."/>
            <person name="Saus E."/>
            <person name="Hansen A."/>
            <person name="Lass-Flor C."/>
            <person name="Gabaldon T."/>
        </authorList>
    </citation>
    <scope>NUCLEOTIDE SEQUENCE [LARGE SCALE GENOMIC DNA]</scope>
    <source>
        <strain evidence="4 5">CBS 613</strain>
    </source>
</reference>
<name>A0A642UH34_DIURU</name>
<dbReference type="EMBL" id="SWFT01000137">
    <property type="protein sequence ID" value="KAA8898752.1"/>
    <property type="molecule type" value="Genomic_DNA"/>
</dbReference>
<dbReference type="GeneID" id="54783247"/>
<feature type="compositionally biased region" description="Low complexity" evidence="3">
    <location>
        <begin position="1"/>
        <end position="12"/>
    </location>
</feature>
<dbReference type="VEuPathDB" id="FungiDB:DIURU_004596"/>
<dbReference type="RefSeq" id="XP_034010677.1">
    <property type="nucleotide sequence ID" value="XM_034157486.1"/>
</dbReference>
<protein>
    <recommendedName>
        <fullName evidence="6">Enhancer of mRNA-decapping protein 1</fullName>
    </recommendedName>
</protein>
<proteinExistence type="inferred from homology"/>
<dbReference type="Pfam" id="PF15365">
    <property type="entry name" value="PNRC"/>
    <property type="match status" value="1"/>
</dbReference>
<dbReference type="InterPro" id="IPR028322">
    <property type="entry name" value="PNRC-like_rgn"/>
</dbReference>